<accession>A0ABZ2C6A1</accession>
<organism evidence="3 4">
    <name type="scientific">Niallia oryzisoli</name>
    <dbReference type="NCBI Taxonomy" id="1737571"/>
    <lineage>
        <taxon>Bacteria</taxon>
        <taxon>Bacillati</taxon>
        <taxon>Bacillota</taxon>
        <taxon>Bacilli</taxon>
        <taxon>Bacillales</taxon>
        <taxon>Bacillaceae</taxon>
        <taxon>Niallia</taxon>
    </lineage>
</organism>
<evidence type="ECO:0000313" key="3">
    <source>
        <dbReference type="EMBL" id="WVX78924.1"/>
    </source>
</evidence>
<keyword evidence="4" id="KW-1185">Reference proteome</keyword>
<evidence type="ECO:0000256" key="2">
    <source>
        <dbReference type="SAM" id="SignalP"/>
    </source>
</evidence>
<gene>
    <name evidence="3" type="ORF">R4Z09_16580</name>
</gene>
<dbReference type="EMBL" id="CP137640">
    <property type="protein sequence ID" value="WVX78924.1"/>
    <property type="molecule type" value="Genomic_DNA"/>
</dbReference>
<evidence type="ECO:0000313" key="4">
    <source>
        <dbReference type="Proteomes" id="UP001357223"/>
    </source>
</evidence>
<dbReference type="Proteomes" id="UP001357223">
    <property type="component" value="Chromosome"/>
</dbReference>
<keyword evidence="2" id="KW-0732">Signal</keyword>
<sequence length="238" mass="26174">MTKERRNKPFYKKWWVWLVALLLIIAFSSFGDDEGTDTAVEDTADQSGEQATKETETESPNAPPEEERKEASPSSEPKASGKITKGTYKVGTEIPAGEYLVFSKGFAYIESASDSTGQLESIIFNENLSNGAHAYVTIHDGEYFKLQDAEMYPVATAPSVKPEDGVYENGMYKVGQDIPAGEYKVVLDSSIGMGYLEVSSDSSHQLTSIVTNENVQADMYITVTDGQYLTLQDVKIET</sequence>
<evidence type="ECO:0000256" key="1">
    <source>
        <dbReference type="SAM" id="MobiDB-lite"/>
    </source>
</evidence>
<evidence type="ECO:0008006" key="5">
    <source>
        <dbReference type="Google" id="ProtNLM"/>
    </source>
</evidence>
<dbReference type="RefSeq" id="WP_338447858.1">
    <property type="nucleotide sequence ID" value="NZ_CP137640.1"/>
</dbReference>
<protein>
    <recommendedName>
        <fullName evidence="5">Cell surface protein</fullName>
    </recommendedName>
</protein>
<reference evidence="3 4" key="1">
    <citation type="submission" date="2023-10" db="EMBL/GenBank/DDBJ databases">
        <title>Niallia locisalis sp.nov. isolated from a salt pond sample.</title>
        <authorList>
            <person name="Li X.-J."/>
            <person name="Dong L."/>
        </authorList>
    </citation>
    <scope>NUCLEOTIDE SEQUENCE [LARGE SCALE GENOMIC DNA]</scope>
    <source>
        <strain evidence="3 4">DSM 29761</strain>
    </source>
</reference>
<feature type="signal peptide" evidence="2">
    <location>
        <begin position="1"/>
        <end position="31"/>
    </location>
</feature>
<feature type="region of interest" description="Disordered" evidence="1">
    <location>
        <begin position="36"/>
        <end position="84"/>
    </location>
</feature>
<feature type="chain" id="PRO_5047157003" description="Cell surface protein" evidence="2">
    <location>
        <begin position="32"/>
        <end position="238"/>
    </location>
</feature>
<proteinExistence type="predicted"/>
<name>A0ABZ2C6A1_9BACI</name>